<organism evidence="2 3">
    <name type="scientific">Polarella glacialis</name>
    <name type="common">Dinoflagellate</name>
    <dbReference type="NCBI Taxonomy" id="89957"/>
    <lineage>
        <taxon>Eukaryota</taxon>
        <taxon>Sar</taxon>
        <taxon>Alveolata</taxon>
        <taxon>Dinophyceae</taxon>
        <taxon>Suessiales</taxon>
        <taxon>Suessiaceae</taxon>
        <taxon>Polarella</taxon>
    </lineage>
</organism>
<feature type="non-terminal residue" evidence="2">
    <location>
        <position position="1"/>
    </location>
</feature>
<evidence type="ECO:0000259" key="1">
    <source>
        <dbReference type="Pfam" id="PF08123"/>
    </source>
</evidence>
<feature type="domain" description="DOT1" evidence="1">
    <location>
        <begin position="100"/>
        <end position="172"/>
    </location>
</feature>
<gene>
    <name evidence="2" type="ORF">PGLA2088_LOCUS10076</name>
</gene>
<dbReference type="InterPro" id="IPR025789">
    <property type="entry name" value="DOT1_dom"/>
</dbReference>
<dbReference type="SUPFAM" id="SSF53335">
    <property type="entry name" value="S-adenosyl-L-methionine-dependent methyltransferases"/>
    <property type="match status" value="1"/>
</dbReference>
<dbReference type="Pfam" id="PF08123">
    <property type="entry name" value="DOT1"/>
    <property type="match status" value="1"/>
</dbReference>
<dbReference type="Proteomes" id="UP000626109">
    <property type="component" value="Unassembled WGS sequence"/>
</dbReference>
<protein>
    <recommendedName>
        <fullName evidence="1">DOT1 domain-containing protein</fullName>
    </recommendedName>
</protein>
<dbReference type="Gene3D" id="3.40.50.150">
    <property type="entry name" value="Vaccinia Virus protein VP39"/>
    <property type="match status" value="1"/>
</dbReference>
<proteinExistence type="predicted"/>
<reference evidence="2" key="1">
    <citation type="submission" date="2021-02" db="EMBL/GenBank/DDBJ databases">
        <authorList>
            <person name="Dougan E. K."/>
            <person name="Rhodes N."/>
            <person name="Thang M."/>
            <person name="Chan C."/>
        </authorList>
    </citation>
    <scope>NUCLEOTIDE SEQUENCE</scope>
</reference>
<sequence>VVAATTALSSSTLLPSEFGLPDDVCIAALEPPEARFRWEEQHRLEVDQVLFNFWHEASGFGIVTEEAEAIQRAALQAAPAEAVERSSEVSSASWSDPWKASTYGEVTVLGLRQLGRALGLDESNGSTGLTFMDLGSGVGKVAAQAFLEWPRVTRAIGVELSRSRAATARKVWSEVLTSGEARRLRASLAEAVTTELGQTEYSMDDVDAAL</sequence>
<accession>A0A813IL14</accession>
<dbReference type="GO" id="GO:0031151">
    <property type="term" value="F:histone H3K79 methyltransferase activity"/>
    <property type="evidence" value="ECO:0007669"/>
    <property type="project" value="InterPro"/>
</dbReference>
<dbReference type="AlphaFoldDB" id="A0A813IL14"/>
<feature type="non-terminal residue" evidence="2">
    <location>
        <position position="210"/>
    </location>
</feature>
<name>A0A813IL14_POLGL</name>
<comment type="caution">
    <text evidence="2">The sequence shown here is derived from an EMBL/GenBank/DDBJ whole genome shotgun (WGS) entry which is preliminary data.</text>
</comment>
<evidence type="ECO:0000313" key="2">
    <source>
        <dbReference type="EMBL" id="CAE8652957.1"/>
    </source>
</evidence>
<dbReference type="InterPro" id="IPR029063">
    <property type="entry name" value="SAM-dependent_MTases_sf"/>
</dbReference>
<dbReference type="EMBL" id="CAJNNW010011275">
    <property type="protein sequence ID" value="CAE8652957.1"/>
    <property type="molecule type" value="Genomic_DNA"/>
</dbReference>
<evidence type="ECO:0000313" key="3">
    <source>
        <dbReference type="Proteomes" id="UP000626109"/>
    </source>
</evidence>